<dbReference type="AlphaFoldDB" id="A0A1M4V232"/>
<feature type="transmembrane region" description="Helical" evidence="7">
    <location>
        <begin position="104"/>
        <end position="124"/>
    </location>
</feature>
<evidence type="ECO:0000256" key="7">
    <source>
        <dbReference type="RuleBase" id="RU363032"/>
    </source>
</evidence>
<dbReference type="RefSeq" id="WP_072849648.1">
    <property type="nucleotide sequence ID" value="NZ_FQVI01000003.1"/>
</dbReference>
<evidence type="ECO:0000256" key="2">
    <source>
        <dbReference type="ARBA" id="ARBA00022448"/>
    </source>
</evidence>
<evidence type="ECO:0000256" key="5">
    <source>
        <dbReference type="ARBA" id="ARBA00022989"/>
    </source>
</evidence>
<dbReference type="PANTHER" id="PTHR30193">
    <property type="entry name" value="ABC TRANSPORTER PERMEASE PROTEIN"/>
    <property type="match status" value="1"/>
</dbReference>
<name>A0A1M4V232_9CLOT</name>
<dbReference type="GO" id="GO:0005886">
    <property type="term" value="C:plasma membrane"/>
    <property type="evidence" value="ECO:0007669"/>
    <property type="project" value="UniProtKB-SubCell"/>
</dbReference>
<evidence type="ECO:0000313" key="9">
    <source>
        <dbReference type="EMBL" id="SHE63015.1"/>
    </source>
</evidence>
<dbReference type="EMBL" id="FQVI01000003">
    <property type="protein sequence ID" value="SHE63015.1"/>
    <property type="molecule type" value="Genomic_DNA"/>
</dbReference>
<protein>
    <submittedName>
        <fullName evidence="9">Carbohydrate ABC transporter membrane protein 1, CUT1 family (TC 3.A.1.1.-)</fullName>
    </submittedName>
</protein>
<feature type="transmembrane region" description="Helical" evidence="7">
    <location>
        <begin position="259"/>
        <end position="281"/>
    </location>
</feature>
<keyword evidence="6 7" id="KW-0472">Membrane</keyword>
<comment type="subcellular location">
    <subcellularLocation>
        <location evidence="1 7">Cell membrane</location>
        <topology evidence="1 7">Multi-pass membrane protein</topology>
    </subcellularLocation>
</comment>
<feature type="transmembrane region" description="Helical" evidence="7">
    <location>
        <begin position="153"/>
        <end position="176"/>
    </location>
</feature>
<dbReference type="OrthoDB" id="9785836at2"/>
<dbReference type="CDD" id="cd06261">
    <property type="entry name" value="TM_PBP2"/>
    <property type="match status" value="1"/>
</dbReference>
<comment type="similarity">
    <text evidence="7">Belongs to the binding-protein-dependent transport system permease family.</text>
</comment>
<evidence type="ECO:0000313" key="10">
    <source>
        <dbReference type="Proteomes" id="UP000184245"/>
    </source>
</evidence>
<accession>A0A1M4V232</accession>
<dbReference type="PANTHER" id="PTHR30193:SF37">
    <property type="entry name" value="INNER MEMBRANE ABC TRANSPORTER PERMEASE PROTEIN YCJO"/>
    <property type="match status" value="1"/>
</dbReference>
<dbReference type="InterPro" id="IPR035906">
    <property type="entry name" value="MetI-like_sf"/>
</dbReference>
<dbReference type="Proteomes" id="UP000184245">
    <property type="component" value="Unassembled WGS sequence"/>
</dbReference>
<evidence type="ECO:0000256" key="4">
    <source>
        <dbReference type="ARBA" id="ARBA00022692"/>
    </source>
</evidence>
<dbReference type="InterPro" id="IPR051393">
    <property type="entry name" value="ABC_transporter_permease"/>
</dbReference>
<proteinExistence type="inferred from homology"/>
<gene>
    <name evidence="9" type="ORF">SAMN02745158_01086</name>
</gene>
<reference evidence="9 10" key="1">
    <citation type="submission" date="2016-11" db="EMBL/GenBank/DDBJ databases">
        <authorList>
            <person name="Jaros S."/>
            <person name="Januszkiewicz K."/>
            <person name="Wedrychowicz H."/>
        </authorList>
    </citation>
    <scope>NUCLEOTIDE SEQUENCE [LARGE SCALE GENOMIC DNA]</scope>
    <source>
        <strain evidence="9 10">DSM 17459</strain>
    </source>
</reference>
<feature type="domain" description="ABC transmembrane type-1" evidence="8">
    <location>
        <begin position="66"/>
        <end position="280"/>
    </location>
</feature>
<keyword evidence="2 7" id="KW-0813">Transport</keyword>
<keyword evidence="10" id="KW-1185">Reference proteome</keyword>
<dbReference type="PROSITE" id="PS50928">
    <property type="entry name" value="ABC_TM1"/>
    <property type="match status" value="1"/>
</dbReference>
<keyword evidence="4 7" id="KW-0812">Transmembrane</keyword>
<feature type="transmembrane region" description="Helical" evidence="7">
    <location>
        <begin position="9"/>
        <end position="28"/>
    </location>
</feature>
<evidence type="ECO:0000259" key="8">
    <source>
        <dbReference type="PROSITE" id="PS50928"/>
    </source>
</evidence>
<sequence length="290" mass="32868">MKKKDSKYILFMLPAILISASVVVLPGINTIYSSFTDWNGFAAKKNFIGLANYISLFQDKYFWIALKNNLIWMALFLTVPVVIGMGVALLLLNRKKGRNMLQMIMLIPYVLAPVVTAMIWKNIIYSPTSGLLQFINQMDLGFVLKTPLTSKNFGLIAVAAVDIWHFWSYLMIIYLASLRQVSEDQVEAAKLDGANAFQRFRYVYYPNIRPTVRLMQIMIVIFSFLAFDYVQLMTQGGPAHYTEVLSTLAYSAAFSERKIGMASSISIVMSFFGLIASVVYMKLSRGEERD</sequence>
<evidence type="ECO:0000256" key="1">
    <source>
        <dbReference type="ARBA" id="ARBA00004651"/>
    </source>
</evidence>
<dbReference type="GO" id="GO:0055085">
    <property type="term" value="P:transmembrane transport"/>
    <property type="evidence" value="ECO:0007669"/>
    <property type="project" value="InterPro"/>
</dbReference>
<keyword evidence="3" id="KW-1003">Cell membrane</keyword>
<organism evidence="9 10">
    <name type="scientific">Lactonifactor longoviformis DSM 17459</name>
    <dbReference type="NCBI Taxonomy" id="1122155"/>
    <lineage>
        <taxon>Bacteria</taxon>
        <taxon>Bacillati</taxon>
        <taxon>Bacillota</taxon>
        <taxon>Clostridia</taxon>
        <taxon>Eubacteriales</taxon>
        <taxon>Clostridiaceae</taxon>
        <taxon>Lactonifactor</taxon>
    </lineage>
</organism>
<dbReference type="Pfam" id="PF00528">
    <property type="entry name" value="BPD_transp_1"/>
    <property type="match status" value="1"/>
</dbReference>
<keyword evidence="5 7" id="KW-1133">Transmembrane helix</keyword>
<evidence type="ECO:0000256" key="3">
    <source>
        <dbReference type="ARBA" id="ARBA00022475"/>
    </source>
</evidence>
<dbReference type="SUPFAM" id="SSF161098">
    <property type="entry name" value="MetI-like"/>
    <property type="match status" value="1"/>
</dbReference>
<evidence type="ECO:0000256" key="6">
    <source>
        <dbReference type="ARBA" id="ARBA00023136"/>
    </source>
</evidence>
<dbReference type="Gene3D" id="1.10.3720.10">
    <property type="entry name" value="MetI-like"/>
    <property type="match status" value="1"/>
</dbReference>
<feature type="transmembrane region" description="Helical" evidence="7">
    <location>
        <begin position="70"/>
        <end position="92"/>
    </location>
</feature>
<feature type="transmembrane region" description="Helical" evidence="7">
    <location>
        <begin position="214"/>
        <end position="232"/>
    </location>
</feature>
<dbReference type="STRING" id="1122155.SAMN02745158_01086"/>
<dbReference type="InterPro" id="IPR000515">
    <property type="entry name" value="MetI-like"/>
</dbReference>